<dbReference type="InterPro" id="IPR011989">
    <property type="entry name" value="ARM-like"/>
</dbReference>
<dbReference type="SUPFAM" id="SSF48371">
    <property type="entry name" value="ARM repeat"/>
    <property type="match status" value="1"/>
</dbReference>
<dbReference type="InterPro" id="IPR016024">
    <property type="entry name" value="ARM-type_fold"/>
</dbReference>
<gene>
    <name evidence="1" type="ORF">GCM10022255_080730</name>
</gene>
<sequence>MLGYQRVLEARDPATPPGRLRELAADDVRPVRLLVARNFDTPREVLERLTRDEDGHVRWCATYTLNFPEMAVRWHANGGQISASGPQLSGFLHDVVHHPGVPGSLRAEVLAAGVCPSGCPRRRYDVPGRPCPR</sequence>
<organism evidence="1 2">
    <name type="scientific">Dactylosporangium darangshiense</name>
    <dbReference type="NCBI Taxonomy" id="579108"/>
    <lineage>
        <taxon>Bacteria</taxon>
        <taxon>Bacillati</taxon>
        <taxon>Actinomycetota</taxon>
        <taxon>Actinomycetes</taxon>
        <taxon>Micromonosporales</taxon>
        <taxon>Micromonosporaceae</taxon>
        <taxon>Dactylosporangium</taxon>
    </lineage>
</organism>
<comment type="caution">
    <text evidence="1">The sequence shown here is derived from an EMBL/GenBank/DDBJ whole genome shotgun (WGS) entry which is preliminary data.</text>
</comment>
<proteinExistence type="predicted"/>
<dbReference type="RefSeq" id="WP_425556785.1">
    <property type="nucleotide sequence ID" value="NZ_BAABAT010000032.1"/>
</dbReference>
<reference evidence="2" key="1">
    <citation type="journal article" date="2019" name="Int. J. Syst. Evol. Microbiol.">
        <title>The Global Catalogue of Microorganisms (GCM) 10K type strain sequencing project: providing services to taxonomists for standard genome sequencing and annotation.</title>
        <authorList>
            <consortium name="The Broad Institute Genomics Platform"/>
            <consortium name="The Broad Institute Genome Sequencing Center for Infectious Disease"/>
            <person name="Wu L."/>
            <person name="Ma J."/>
        </authorList>
    </citation>
    <scope>NUCLEOTIDE SEQUENCE [LARGE SCALE GENOMIC DNA]</scope>
    <source>
        <strain evidence="2">JCM 17441</strain>
    </source>
</reference>
<dbReference type="Pfam" id="PF01816">
    <property type="entry name" value="LRV"/>
    <property type="match status" value="1"/>
</dbReference>
<accession>A0ABP8DL61</accession>
<dbReference type="EMBL" id="BAABAT010000032">
    <property type="protein sequence ID" value="GAA4258772.1"/>
    <property type="molecule type" value="Genomic_DNA"/>
</dbReference>
<keyword evidence="2" id="KW-1185">Reference proteome</keyword>
<dbReference type="Proteomes" id="UP001500620">
    <property type="component" value="Unassembled WGS sequence"/>
</dbReference>
<evidence type="ECO:0000313" key="1">
    <source>
        <dbReference type="EMBL" id="GAA4258772.1"/>
    </source>
</evidence>
<protein>
    <submittedName>
        <fullName evidence="1">Uncharacterized protein</fullName>
    </submittedName>
</protein>
<evidence type="ECO:0000313" key="2">
    <source>
        <dbReference type="Proteomes" id="UP001500620"/>
    </source>
</evidence>
<dbReference type="InterPro" id="IPR004830">
    <property type="entry name" value="LRR_variant"/>
</dbReference>
<name>A0ABP8DL61_9ACTN</name>
<dbReference type="Gene3D" id="1.25.10.10">
    <property type="entry name" value="Leucine-rich Repeat Variant"/>
    <property type="match status" value="1"/>
</dbReference>